<comment type="caution">
    <text evidence="1">The sequence shown here is derived from an EMBL/GenBank/DDBJ whole genome shotgun (WGS) entry which is preliminary data.</text>
</comment>
<dbReference type="Proteomes" id="UP000824782">
    <property type="component" value="Unassembled WGS sequence"/>
</dbReference>
<accession>A0AAV6YP32</accession>
<dbReference type="InterPro" id="IPR045864">
    <property type="entry name" value="aa-tRNA-synth_II/BPL/LPL"/>
</dbReference>
<keyword evidence="2" id="KW-1185">Reference proteome</keyword>
<dbReference type="GO" id="GO:0005739">
    <property type="term" value="C:mitochondrion"/>
    <property type="evidence" value="ECO:0007669"/>
    <property type="project" value="TreeGrafter"/>
</dbReference>
<evidence type="ECO:0000313" key="2">
    <source>
        <dbReference type="Proteomes" id="UP000824782"/>
    </source>
</evidence>
<protein>
    <submittedName>
        <fullName evidence="1">Uncharacterized protein</fullName>
    </submittedName>
</protein>
<reference evidence="1" key="1">
    <citation type="thesis" date="2020" institute="ProQuest LLC" country="789 East Eisenhower Parkway, Ann Arbor, MI, USA">
        <title>Comparative Genomics and Chromosome Evolution.</title>
        <authorList>
            <person name="Mudd A.B."/>
        </authorList>
    </citation>
    <scope>NUCLEOTIDE SEQUENCE</scope>
    <source>
        <strain evidence="1">237g6f4</strain>
        <tissue evidence="1">Blood</tissue>
    </source>
</reference>
<name>A0AAV6YP32_ENGPU</name>
<dbReference type="SUPFAM" id="SSF55681">
    <property type="entry name" value="Class II aaRS and biotin synthetases"/>
    <property type="match status" value="1"/>
</dbReference>
<dbReference type="PANTHER" id="PTHR10745:SF8">
    <property type="entry name" value="DNA POLYMERASE SUBUNIT GAMMA-2, MITOCHONDRIAL"/>
    <property type="match status" value="1"/>
</dbReference>
<dbReference type="Gene3D" id="3.30.930.10">
    <property type="entry name" value="Bira Bifunctional Protein, Domain 2"/>
    <property type="match status" value="1"/>
</dbReference>
<sequence>MSSLVVLESRSVLRFCRVLLRPGIRLYTAGASAGDVLLDVCLRRRFILGEGLIAASILRGGHSLGPPGIQMKKNLIKQWWEMVELSREHVLPIDTSLHPPGPTGLPRQDLLQGALRHYVSCLELVNWKLPFGIAEVGKCFHTIADGDCRSGERTLGSLCWFCSSKTLSQWRDYWLRHRLLWWRRVSGPPSMVMGV</sequence>
<dbReference type="EMBL" id="WNYA01057891">
    <property type="protein sequence ID" value="KAG8535776.1"/>
    <property type="molecule type" value="Genomic_DNA"/>
</dbReference>
<organism evidence="1 2">
    <name type="scientific">Engystomops pustulosus</name>
    <name type="common">Tungara frog</name>
    <name type="synonym">Physalaemus pustulosus</name>
    <dbReference type="NCBI Taxonomy" id="76066"/>
    <lineage>
        <taxon>Eukaryota</taxon>
        <taxon>Metazoa</taxon>
        <taxon>Chordata</taxon>
        <taxon>Craniata</taxon>
        <taxon>Vertebrata</taxon>
        <taxon>Euteleostomi</taxon>
        <taxon>Amphibia</taxon>
        <taxon>Batrachia</taxon>
        <taxon>Anura</taxon>
        <taxon>Neobatrachia</taxon>
        <taxon>Hyloidea</taxon>
        <taxon>Leptodactylidae</taxon>
        <taxon>Leiuperinae</taxon>
        <taxon>Engystomops</taxon>
    </lineage>
</organism>
<dbReference type="PANTHER" id="PTHR10745">
    <property type="entry name" value="GLYCYL-TRNA SYNTHETASE/DNA POLYMERASE SUBUNIT GAMMA-2"/>
    <property type="match status" value="1"/>
</dbReference>
<proteinExistence type="predicted"/>
<dbReference type="InterPro" id="IPR027031">
    <property type="entry name" value="Gly-tRNA_synthase/POLG2"/>
</dbReference>
<gene>
    <name evidence="1" type="ORF">GDO81_027811</name>
</gene>
<evidence type="ECO:0000313" key="1">
    <source>
        <dbReference type="EMBL" id="KAG8535776.1"/>
    </source>
</evidence>
<dbReference type="GO" id="GO:0006264">
    <property type="term" value="P:mitochondrial DNA replication"/>
    <property type="evidence" value="ECO:0007669"/>
    <property type="project" value="TreeGrafter"/>
</dbReference>
<dbReference type="AlphaFoldDB" id="A0AAV6YP32"/>